<dbReference type="Proteomes" id="UP000364291">
    <property type="component" value="Unassembled WGS sequence"/>
</dbReference>
<dbReference type="PANTHER" id="PTHR34773:SF1">
    <property type="entry name" value="FLAGELLAR SECRETION CHAPERONE FLIS"/>
    <property type="match status" value="1"/>
</dbReference>
<organism evidence="7 9">
    <name type="scientific">Pandoraea apista</name>
    <dbReference type="NCBI Taxonomy" id="93218"/>
    <lineage>
        <taxon>Bacteria</taxon>
        <taxon>Pseudomonadati</taxon>
        <taxon>Pseudomonadota</taxon>
        <taxon>Betaproteobacteria</taxon>
        <taxon>Burkholderiales</taxon>
        <taxon>Burkholderiaceae</taxon>
        <taxon>Pandoraea</taxon>
    </lineage>
</organism>
<keyword evidence="3" id="KW-0963">Cytoplasm</keyword>
<dbReference type="GO" id="GO:0005829">
    <property type="term" value="C:cytosol"/>
    <property type="evidence" value="ECO:0007669"/>
    <property type="project" value="UniProtKB-SubCell"/>
</dbReference>
<evidence type="ECO:0000313" key="8">
    <source>
        <dbReference type="Proteomes" id="UP000270216"/>
    </source>
</evidence>
<comment type="similarity">
    <text evidence="2">Belongs to the FliS family.</text>
</comment>
<dbReference type="SUPFAM" id="SSF101116">
    <property type="entry name" value="Flagellar export chaperone FliS"/>
    <property type="match status" value="1"/>
</dbReference>
<dbReference type="AlphaFoldDB" id="A0A0G4JH80"/>
<evidence type="ECO:0000313" key="9">
    <source>
        <dbReference type="Proteomes" id="UP000364291"/>
    </source>
</evidence>
<evidence type="ECO:0000256" key="4">
    <source>
        <dbReference type="ARBA" id="ARBA00022795"/>
    </source>
</evidence>
<accession>A0A0G4JH80</accession>
<dbReference type="GO" id="GO:0044780">
    <property type="term" value="P:bacterial-type flagellum assembly"/>
    <property type="evidence" value="ECO:0007669"/>
    <property type="project" value="InterPro"/>
</dbReference>
<keyword evidence="7" id="KW-0969">Cilium</keyword>
<dbReference type="Gene3D" id="1.20.120.340">
    <property type="entry name" value="Flagellar protein FliS"/>
    <property type="match status" value="1"/>
</dbReference>
<dbReference type="NCBIfam" id="TIGR00208">
    <property type="entry name" value="fliS"/>
    <property type="match status" value="1"/>
</dbReference>
<evidence type="ECO:0000313" key="7">
    <source>
        <dbReference type="EMBL" id="VVG72623.1"/>
    </source>
</evidence>
<dbReference type="Proteomes" id="UP000270216">
    <property type="component" value="Unassembled WGS sequence"/>
</dbReference>
<proteinExistence type="inferred from homology"/>
<dbReference type="STRING" id="93218.XM39_14325"/>
<dbReference type="EMBL" id="CABPSX010000007">
    <property type="protein sequence ID" value="VVG72623.1"/>
    <property type="molecule type" value="Genomic_DNA"/>
</dbReference>
<dbReference type="RefSeq" id="WP_048628904.1">
    <property type="nucleotide sequence ID" value="NZ_CABPSX010000007.1"/>
</dbReference>
<keyword evidence="4" id="KW-1005">Bacterial flagellum biogenesis</keyword>
<name>A0A0G4JH80_9BURK</name>
<evidence type="ECO:0000256" key="3">
    <source>
        <dbReference type="ARBA" id="ARBA00022490"/>
    </source>
</evidence>
<dbReference type="GeneID" id="47016066"/>
<dbReference type="EMBL" id="RWHX01000006">
    <property type="protein sequence ID" value="RSK84394.1"/>
    <property type="molecule type" value="Genomic_DNA"/>
</dbReference>
<reference evidence="6 8" key="1">
    <citation type="submission" date="2018-12" db="EMBL/GenBank/DDBJ databases">
        <title>Whole genome sequence of a Pandoraea apista isolate from a patient with cystic fibrosis.</title>
        <authorList>
            <person name="Kenna D.T."/>
            <person name="Turton J.F."/>
        </authorList>
    </citation>
    <scope>NUCLEOTIDE SEQUENCE [LARGE SCALE GENOMIC DNA]</scope>
    <source>
        <strain evidence="6 8">Pa13324</strain>
    </source>
</reference>
<dbReference type="Pfam" id="PF02561">
    <property type="entry name" value="FliS"/>
    <property type="match status" value="1"/>
</dbReference>
<dbReference type="PANTHER" id="PTHR34773">
    <property type="entry name" value="FLAGELLAR SECRETION CHAPERONE FLIS"/>
    <property type="match status" value="1"/>
</dbReference>
<evidence type="ECO:0000256" key="1">
    <source>
        <dbReference type="ARBA" id="ARBA00004514"/>
    </source>
</evidence>
<evidence type="ECO:0000313" key="6">
    <source>
        <dbReference type="EMBL" id="RSK84394.1"/>
    </source>
</evidence>
<gene>
    <name evidence="6" type="primary">fliS</name>
    <name evidence="6" type="ORF">EJE83_05830</name>
    <name evidence="7" type="ORF">PAP18089_03619</name>
</gene>
<dbReference type="OrthoDB" id="9792010at2"/>
<evidence type="ECO:0000256" key="2">
    <source>
        <dbReference type="ARBA" id="ARBA00008787"/>
    </source>
</evidence>
<evidence type="ECO:0000256" key="5">
    <source>
        <dbReference type="ARBA" id="ARBA00023186"/>
    </source>
</evidence>
<keyword evidence="5" id="KW-0143">Chaperone</keyword>
<reference evidence="7 9" key="2">
    <citation type="submission" date="2019-08" db="EMBL/GenBank/DDBJ databases">
        <authorList>
            <person name="Peeters C."/>
        </authorList>
    </citation>
    <scope>NUCLEOTIDE SEQUENCE [LARGE SCALE GENOMIC DNA]</scope>
    <source>
        <strain evidence="7 9">LMG 18089</strain>
    </source>
</reference>
<dbReference type="PIRSF" id="PIRSF039090">
    <property type="entry name" value="Flis"/>
    <property type="match status" value="1"/>
</dbReference>
<keyword evidence="7" id="KW-0966">Cell projection</keyword>
<sequence>MTYQQYRTSDLDARIAGATPLQLMLILLEGLLDELARVRGHIEHSRHDARLRSVTKCLNLVNGLASHIDVADGPGVTQPLTAVYDFCMRGIAQASVELDLAKLDEVVAVVAQLTQGWRALETRRG</sequence>
<keyword evidence="7" id="KW-0282">Flagellum</keyword>
<comment type="subcellular location">
    <subcellularLocation>
        <location evidence="1">Cytoplasm</location>
        <location evidence="1">Cytosol</location>
    </subcellularLocation>
</comment>
<keyword evidence="8" id="KW-1185">Reference proteome</keyword>
<protein>
    <submittedName>
        <fullName evidence="7">Flagellar export chaperone FliS</fullName>
    </submittedName>
</protein>
<dbReference type="InterPro" id="IPR003713">
    <property type="entry name" value="FliS"/>
</dbReference>
<dbReference type="InterPro" id="IPR036584">
    <property type="entry name" value="FliS_sf"/>
</dbReference>